<keyword evidence="5" id="KW-0808">Transferase</keyword>
<comment type="pathway">
    <text evidence="2">Amino-acid biosynthesis; L-cysteine biosynthesis; L-cysteine from L-serine: step 2/2.</text>
</comment>
<name>A0A5P9NFD1_9GAMM</name>
<dbReference type="Pfam" id="PF00291">
    <property type="entry name" value="PALP"/>
    <property type="match status" value="1"/>
</dbReference>
<dbReference type="PANTHER" id="PTHR10314">
    <property type="entry name" value="CYSTATHIONINE BETA-SYNTHASE"/>
    <property type="match status" value="1"/>
</dbReference>
<accession>A0A5P9NFD1</accession>
<keyword evidence="11" id="KW-1185">Reference proteome</keyword>
<dbReference type="PROSITE" id="PS00901">
    <property type="entry name" value="CYS_SYNTHASE"/>
    <property type="match status" value="1"/>
</dbReference>
<dbReference type="Proteomes" id="UP000326287">
    <property type="component" value="Chromosome"/>
</dbReference>
<dbReference type="EMBL" id="CP036422">
    <property type="protein sequence ID" value="QFU74196.1"/>
    <property type="molecule type" value="Genomic_DNA"/>
</dbReference>
<keyword evidence="7" id="KW-0809">Transit peptide</keyword>
<evidence type="ECO:0000259" key="9">
    <source>
        <dbReference type="Pfam" id="PF00291"/>
    </source>
</evidence>
<dbReference type="InterPro" id="IPR001216">
    <property type="entry name" value="P-phosphate_BS"/>
</dbReference>
<dbReference type="OrthoDB" id="9805733at2"/>
<dbReference type="CDD" id="cd01561">
    <property type="entry name" value="CBS_like"/>
    <property type="match status" value="1"/>
</dbReference>
<proteinExistence type="predicted"/>
<organism evidence="10 11">
    <name type="scientific">Halioglobus maricola</name>
    <dbReference type="NCBI Taxonomy" id="2601894"/>
    <lineage>
        <taxon>Bacteria</taxon>
        <taxon>Pseudomonadati</taxon>
        <taxon>Pseudomonadota</taxon>
        <taxon>Gammaproteobacteria</taxon>
        <taxon>Cellvibrionales</taxon>
        <taxon>Halieaceae</taxon>
        <taxon>Halioglobus</taxon>
    </lineage>
</organism>
<evidence type="ECO:0000256" key="1">
    <source>
        <dbReference type="ARBA" id="ARBA00001933"/>
    </source>
</evidence>
<sequence>MHTALDVTQLIGNTPLLHLRQVSEQTGCTILGKAEFLNPGGSVKDRTALGIIRAAEQAGELQPGGRIVEGTAGNTGIGLTLVANALGYKSTVVMPITQSKEKIDSLELLGADLHLVPATSYDDSRHYVHTAERLANKMAGKEEHGAIWARQFDNPANMAIHEETTGREIWEQTDGKVDGFICSVGTGGTLAGVSAALKGNNKDVAIGIADPLGASLYSHFSKGELERSEGNSIIEGVGINHVTDNLAQAQVDHAYAISDHDALPYIYDLLQHEGLCLGGSSALNIAGAVKLAEELGPGHTIVTILCDYGTRYQSKLFNPVFLENKGLPVPPWLQI</sequence>
<dbReference type="AlphaFoldDB" id="A0A5P9NFD1"/>
<dbReference type="RefSeq" id="WP_152660309.1">
    <property type="nucleotide sequence ID" value="NZ_CP036422.1"/>
</dbReference>
<reference evidence="10 11" key="1">
    <citation type="submission" date="2019-02" db="EMBL/GenBank/DDBJ databases">
        <authorList>
            <person name="Li S.-H."/>
        </authorList>
    </citation>
    <scope>NUCLEOTIDE SEQUENCE [LARGE SCALE GENOMIC DNA]</scope>
    <source>
        <strain evidence="10 11">IMCC14385</strain>
    </source>
</reference>
<evidence type="ECO:0000256" key="2">
    <source>
        <dbReference type="ARBA" id="ARBA00004962"/>
    </source>
</evidence>
<keyword evidence="4" id="KW-0028">Amino-acid biosynthesis</keyword>
<comment type="cofactor">
    <cofactor evidence="1">
        <name>pyridoxal 5'-phosphate</name>
        <dbReference type="ChEBI" id="CHEBI:597326"/>
    </cofactor>
</comment>
<evidence type="ECO:0000256" key="3">
    <source>
        <dbReference type="ARBA" id="ARBA00012681"/>
    </source>
</evidence>
<dbReference type="SUPFAM" id="SSF53686">
    <property type="entry name" value="Tryptophan synthase beta subunit-like PLP-dependent enzymes"/>
    <property type="match status" value="1"/>
</dbReference>
<evidence type="ECO:0000256" key="8">
    <source>
        <dbReference type="ARBA" id="ARBA00047931"/>
    </source>
</evidence>
<dbReference type="EC" id="2.5.1.47" evidence="3"/>
<evidence type="ECO:0000256" key="7">
    <source>
        <dbReference type="ARBA" id="ARBA00022946"/>
    </source>
</evidence>
<feature type="domain" description="Tryptophan synthase beta chain-like PALP" evidence="9">
    <location>
        <begin position="7"/>
        <end position="307"/>
    </location>
</feature>
<dbReference type="GO" id="GO:0004124">
    <property type="term" value="F:cysteine synthase activity"/>
    <property type="evidence" value="ECO:0007669"/>
    <property type="project" value="UniProtKB-EC"/>
</dbReference>
<dbReference type="InterPro" id="IPR036052">
    <property type="entry name" value="TrpB-like_PALP_sf"/>
</dbReference>
<keyword evidence="6" id="KW-0663">Pyridoxal phosphate</keyword>
<evidence type="ECO:0000313" key="10">
    <source>
        <dbReference type="EMBL" id="QFU74196.1"/>
    </source>
</evidence>
<gene>
    <name evidence="10" type="ORF">EY643_00215</name>
</gene>
<comment type="catalytic activity">
    <reaction evidence="8">
        <text>O-acetyl-L-serine + hydrogen sulfide = L-cysteine + acetate</text>
        <dbReference type="Rhea" id="RHEA:14829"/>
        <dbReference type="ChEBI" id="CHEBI:29919"/>
        <dbReference type="ChEBI" id="CHEBI:30089"/>
        <dbReference type="ChEBI" id="CHEBI:35235"/>
        <dbReference type="ChEBI" id="CHEBI:58340"/>
        <dbReference type="EC" id="2.5.1.47"/>
    </reaction>
</comment>
<evidence type="ECO:0000256" key="6">
    <source>
        <dbReference type="ARBA" id="ARBA00022898"/>
    </source>
</evidence>
<evidence type="ECO:0000256" key="4">
    <source>
        <dbReference type="ARBA" id="ARBA00022605"/>
    </source>
</evidence>
<dbReference type="InterPro" id="IPR050214">
    <property type="entry name" value="Cys_Synth/Cystath_Beta-Synth"/>
</dbReference>
<dbReference type="KEGG" id="halc:EY643_00215"/>
<dbReference type="InterPro" id="IPR001926">
    <property type="entry name" value="TrpB-like_PALP"/>
</dbReference>
<dbReference type="GO" id="GO:0006535">
    <property type="term" value="P:cysteine biosynthetic process from serine"/>
    <property type="evidence" value="ECO:0007669"/>
    <property type="project" value="InterPro"/>
</dbReference>
<evidence type="ECO:0000256" key="5">
    <source>
        <dbReference type="ARBA" id="ARBA00022679"/>
    </source>
</evidence>
<protein>
    <recommendedName>
        <fullName evidence="3">cysteine synthase</fullName>
        <ecNumber evidence="3">2.5.1.47</ecNumber>
    </recommendedName>
</protein>
<dbReference type="Gene3D" id="3.40.50.1100">
    <property type="match status" value="2"/>
</dbReference>
<evidence type="ECO:0000313" key="11">
    <source>
        <dbReference type="Proteomes" id="UP000326287"/>
    </source>
</evidence>
<dbReference type="FunFam" id="3.40.50.1100:FF:000011">
    <property type="entry name" value="Cysteine synthase (o-acetylserine)"/>
    <property type="match status" value="1"/>
</dbReference>
<dbReference type="NCBIfam" id="NF007989">
    <property type="entry name" value="PRK10717.1"/>
    <property type="match status" value="1"/>
</dbReference>